<dbReference type="Pfam" id="PF02096">
    <property type="entry name" value="60KD_IMP"/>
    <property type="match status" value="1"/>
</dbReference>
<dbReference type="Proteomes" id="UP000038830">
    <property type="component" value="Unassembled WGS sequence"/>
</dbReference>
<dbReference type="GO" id="GO:0005743">
    <property type="term" value="C:mitochondrial inner membrane"/>
    <property type="evidence" value="ECO:0007669"/>
    <property type="project" value="UniProtKB-SubCell"/>
</dbReference>
<dbReference type="GO" id="GO:0032979">
    <property type="term" value="P:protein insertion into mitochondrial inner membrane from matrix"/>
    <property type="evidence" value="ECO:0007669"/>
    <property type="project" value="TreeGrafter"/>
</dbReference>
<evidence type="ECO:0000256" key="1">
    <source>
        <dbReference type="ARBA" id="ARBA00004448"/>
    </source>
</evidence>
<evidence type="ECO:0000313" key="14">
    <source>
        <dbReference type="Proteomes" id="UP000038830"/>
    </source>
</evidence>
<proteinExistence type="inferred from homology"/>
<feature type="domain" description="Membrane insertase YidC/Oxa/ALB C-terminal" evidence="12">
    <location>
        <begin position="116"/>
        <end position="305"/>
    </location>
</feature>
<evidence type="ECO:0000256" key="9">
    <source>
        <dbReference type="RuleBase" id="RU003945"/>
    </source>
</evidence>
<keyword evidence="8 11" id="KW-0472">Membrane</keyword>
<reference evidence="14" key="1">
    <citation type="journal article" date="2015" name="J. Biotechnol.">
        <title>The structure of the Cyberlindnera jadinii genome and its relation to Candida utilis analyzed by the occurrence of single nucleotide polymorphisms.</title>
        <authorList>
            <person name="Rupp O."/>
            <person name="Brinkrolf K."/>
            <person name="Buerth C."/>
            <person name="Kunigo M."/>
            <person name="Schneider J."/>
            <person name="Jaenicke S."/>
            <person name="Goesmann A."/>
            <person name="Puehler A."/>
            <person name="Jaeger K.-E."/>
            <person name="Ernst J.F."/>
        </authorList>
    </citation>
    <scope>NUCLEOTIDE SEQUENCE [LARGE SCALE GENOMIC DNA]</scope>
    <source>
        <strain evidence="14">ATCC 18201 / CBS 1600 / BCRC 20928 / JCM 3617 / NBRC 0987 / NRRL Y-1542</strain>
    </source>
</reference>
<comment type="subcellular location">
    <subcellularLocation>
        <location evidence="9">Membrane</location>
        <topology evidence="9">Multi-pass membrane protein</topology>
    </subcellularLocation>
    <subcellularLocation>
        <location evidence="1">Mitochondrion inner membrane</location>
        <topology evidence="1">Multi-pass membrane protein</topology>
    </subcellularLocation>
</comment>
<dbReference type="AlphaFoldDB" id="A0A0H5C571"/>
<name>A0A0H5C571_CYBJN</name>
<keyword evidence="6 11" id="KW-1133">Transmembrane helix</keyword>
<keyword evidence="5" id="KW-0809">Transit peptide</keyword>
<protein>
    <submittedName>
        <fullName evidence="13">OXA1 protein</fullName>
    </submittedName>
</protein>
<feature type="transmembrane region" description="Helical" evidence="11">
    <location>
        <begin position="114"/>
        <end position="136"/>
    </location>
</feature>
<keyword evidence="4" id="KW-0999">Mitochondrion inner membrane</keyword>
<evidence type="ECO:0000256" key="6">
    <source>
        <dbReference type="ARBA" id="ARBA00022989"/>
    </source>
</evidence>
<evidence type="ECO:0000256" key="8">
    <source>
        <dbReference type="ARBA" id="ARBA00023136"/>
    </source>
</evidence>
<accession>A0A0H5C571</accession>
<evidence type="ECO:0000259" key="12">
    <source>
        <dbReference type="Pfam" id="PF02096"/>
    </source>
</evidence>
<dbReference type="EMBL" id="CDQK01000004">
    <property type="protein sequence ID" value="CEP23136.1"/>
    <property type="molecule type" value="Genomic_DNA"/>
</dbReference>
<feature type="compositionally biased region" description="Basic and acidic residues" evidence="10">
    <location>
        <begin position="340"/>
        <end position="366"/>
    </location>
</feature>
<gene>
    <name evidence="13" type="primary">OXA1</name>
    <name evidence="13" type="ORF">BN1211_3654</name>
</gene>
<keyword evidence="7" id="KW-0496">Mitochondrion</keyword>
<dbReference type="InterPro" id="IPR001708">
    <property type="entry name" value="YidC/ALB3/OXA1/COX18"/>
</dbReference>
<evidence type="ECO:0000313" key="13">
    <source>
        <dbReference type="EMBL" id="CEP23136.1"/>
    </source>
</evidence>
<feature type="compositionally biased region" description="Basic residues" evidence="10">
    <location>
        <begin position="370"/>
        <end position="386"/>
    </location>
</feature>
<evidence type="ECO:0000256" key="4">
    <source>
        <dbReference type="ARBA" id="ARBA00022792"/>
    </source>
</evidence>
<keyword evidence="3 9" id="KW-0812">Transmembrane</keyword>
<evidence type="ECO:0000256" key="2">
    <source>
        <dbReference type="ARBA" id="ARBA00009877"/>
    </source>
</evidence>
<evidence type="ECO:0000256" key="7">
    <source>
        <dbReference type="ARBA" id="ARBA00023128"/>
    </source>
</evidence>
<dbReference type="PANTHER" id="PTHR12428">
    <property type="entry name" value="OXA1"/>
    <property type="match status" value="1"/>
</dbReference>
<dbReference type="PANTHER" id="PTHR12428:SF66">
    <property type="entry name" value="MITOCHONDRIAL INNER MEMBRANE PROTEIN OXA1L"/>
    <property type="match status" value="1"/>
</dbReference>
<dbReference type="CDD" id="cd20069">
    <property type="entry name" value="5TM_Oxa1-like"/>
    <property type="match status" value="1"/>
</dbReference>
<dbReference type="InterPro" id="IPR028055">
    <property type="entry name" value="YidC/Oxa/ALB_C"/>
</dbReference>
<feature type="region of interest" description="Disordered" evidence="10">
    <location>
        <begin position="340"/>
        <end position="386"/>
    </location>
</feature>
<evidence type="ECO:0000256" key="5">
    <source>
        <dbReference type="ARBA" id="ARBA00022946"/>
    </source>
</evidence>
<sequence>MDDVLQGLLTATACCDSFGSCWNGLRLHRTTGQFSHSNVRFNSSSSAAEVASEIQKQLPSFDSVTDSVSQASQAIGEASMQWGYLQSVGLAKSWWWPPDLIQHLMEIVHVSTGLPWWATITVVTLGVRFALFPLYVKSSDMMAKNAKIKPELDELQAKMMASVEMSETQTIMLKRKKLLAANGIKNRYLMAPMLQIPLAIGFFSGLRSMANIPVDGFQNQGILWFQDLTATDPYLGLQCLSAAVIMGFMRLGGETGAQNFSPAMMKVFTILPLISIPATMSFSSGVVLYFFVNGLFSVLQSFVLKQKSFRKALGLSEIVPPPPVDPSKPQEGIMDAFRKNMERAREQAEKRAESKAREDEQKELAQKQRQNNHIKIVRKSQMKKKD</sequence>
<evidence type="ECO:0000256" key="3">
    <source>
        <dbReference type="ARBA" id="ARBA00022692"/>
    </source>
</evidence>
<comment type="similarity">
    <text evidence="2 9">Belongs to the OXA1/ALB3/YidC family.</text>
</comment>
<feature type="transmembrane region" description="Helical" evidence="11">
    <location>
        <begin position="194"/>
        <end position="214"/>
    </location>
</feature>
<evidence type="ECO:0000256" key="10">
    <source>
        <dbReference type="SAM" id="MobiDB-lite"/>
    </source>
</evidence>
<organism evidence="13 14">
    <name type="scientific">Cyberlindnera jadinii (strain ATCC 18201 / CBS 1600 / BCRC 20928 / JCM 3617 / NBRC 0987 / NRRL Y-1542)</name>
    <name type="common">Torula yeast</name>
    <name type="synonym">Candida utilis</name>
    <dbReference type="NCBI Taxonomy" id="983966"/>
    <lineage>
        <taxon>Eukaryota</taxon>
        <taxon>Fungi</taxon>
        <taxon>Dikarya</taxon>
        <taxon>Ascomycota</taxon>
        <taxon>Saccharomycotina</taxon>
        <taxon>Saccharomycetes</taxon>
        <taxon>Phaffomycetales</taxon>
        <taxon>Phaffomycetaceae</taxon>
        <taxon>Cyberlindnera</taxon>
    </lineage>
</organism>
<evidence type="ECO:0000256" key="11">
    <source>
        <dbReference type="SAM" id="Phobius"/>
    </source>
</evidence>
<dbReference type="GO" id="GO:0032977">
    <property type="term" value="F:membrane insertase activity"/>
    <property type="evidence" value="ECO:0007669"/>
    <property type="project" value="InterPro"/>
</dbReference>